<evidence type="ECO:0000256" key="1">
    <source>
        <dbReference type="SAM" id="MobiDB-lite"/>
    </source>
</evidence>
<dbReference type="KEGG" id="fcy:FRACYDRAFT_267100"/>
<evidence type="ECO:0000313" key="2">
    <source>
        <dbReference type="EMBL" id="OEU21970.1"/>
    </source>
</evidence>
<sequence>MVPPKQIGHNVIQLEAPLQECCSCLVAIAAKLQLGSNSNYTTATGATTNIGNEEKEQHNGPKSPTSPSKNSKNSTNTNNSKANPNSKPTNNFSITLVIQPLPSQTKLRNIARKTETKILKKRMSKYQQQKHQEQHPQQQHSEQTQKASEDNNEGDQQQQQQDGQQEQEQPPELQSGESDTKEKNPESWRLTIVANTEKKATKALEMLKVLNTKGYGVDVVKPVSESNRVVNLCDGSTHCTGDRDCINESA</sequence>
<dbReference type="Proteomes" id="UP000095751">
    <property type="component" value="Unassembled WGS sequence"/>
</dbReference>
<feature type="compositionally biased region" description="Low complexity" evidence="1">
    <location>
        <begin position="154"/>
        <end position="177"/>
    </location>
</feature>
<feature type="compositionally biased region" description="Low complexity" evidence="1">
    <location>
        <begin position="61"/>
        <end position="91"/>
    </location>
</feature>
<feature type="non-terminal residue" evidence="2">
    <location>
        <position position="250"/>
    </location>
</feature>
<feature type="region of interest" description="Disordered" evidence="1">
    <location>
        <begin position="45"/>
        <end position="91"/>
    </location>
</feature>
<protein>
    <submittedName>
        <fullName evidence="2">Uncharacterized protein</fullName>
    </submittedName>
</protein>
<evidence type="ECO:0000313" key="3">
    <source>
        <dbReference type="Proteomes" id="UP000095751"/>
    </source>
</evidence>
<organism evidence="2 3">
    <name type="scientific">Fragilariopsis cylindrus CCMP1102</name>
    <dbReference type="NCBI Taxonomy" id="635003"/>
    <lineage>
        <taxon>Eukaryota</taxon>
        <taxon>Sar</taxon>
        <taxon>Stramenopiles</taxon>
        <taxon>Ochrophyta</taxon>
        <taxon>Bacillariophyta</taxon>
        <taxon>Bacillariophyceae</taxon>
        <taxon>Bacillariophycidae</taxon>
        <taxon>Bacillariales</taxon>
        <taxon>Bacillariaceae</taxon>
        <taxon>Fragilariopsis</taxon>
    </lineage>
</organism>
<feature type="compositionally biased region" description="Low complexity" evidence="1">
    <location>
        <begin position="135"/>
        <end position="145"/>
    </location>
</feature>
<keyword evidence="3" id="KW-1185">Reference proteome</keyword>
<reference evidence="2 3" key="1">
    <citation type="submission" date="2016-09" db="EMBL/GenBank/DDBJ databases">
        <title>Extensive genetic diversity and differential bi-allelic expression allows diatom success in the polar Southern Ocean.</title>
        <authorList>
            <consortium name="DOE Joint Genome Institute"/>
            <person name="Mock T."/>
            <person name="Otillar R.P."/>
            <person name="Strauss J."/>
            <person name="Dupont C."/>
            <person name="Frickenhaus S."/>
            <person name="Maumus F."/>
            <person name="Mcmullan M."/>
            <person name="Sanges R."/>
            <person name="Schmutz J."/>
            <person name="Toseland A."/>
            <person name="Valas R."/>
            <person name="Veluchamy A."/>
            <person name="Ward B.J."/>
            <person name="Allen A."/>
            <person name="Barry K."/>
            <person name="Falciatore A."/>
            <person name="Ferrante M."/>
            <person name="Fortunato A.E."/>
            <person name="Gloeckner G."/>
            <person name="Gruber A."/>
            <person name="Hipkin R."/>
            <person name="Janech M."/>
            <person name="Kroth P."/>
            <person name="Leese F."/>
            <person name="Lindquist E."/>
            <person name="Lyon B.R."/>
            <person name="Martin J."/>
            <person name="Mayer C."/>
            <person name="Parker M."/>
            <person name="Quesneville H."/>
            <person name="Raymond J."/>
            <person name="Uhlig C."/>
            <person name="Valentin K.U."/>
            <person name="Worden A.Z."/>
            <person name="Armbrust E.V."/>
            <person name="Bowler C."/>
            <person name="Green B."/>
            <person name="Moulton V."/>
            <person name="Van Oosterhout C."/>
            <person name="Grigoriev I."/>
        </authorList>
    </citation>
    <scope>NUCLEOTIDE SEQUENCE [LARGE SCALE GENOMIC DNA]</scope>
    <source>
        <strain evidence="2 3">CCMP1102</strain>
    </source>
</reference>
<dbReference type="OrthoDB" id="205962at2759"/>
<proteinExistence type="predicted"/>
<feature type="region of interest" description="Disordered" evidence="1">
    <location>
        <begin position="120"/>
        <end position="190"/>
    </location>
</feature>
<dbReference type="InParanoid" id="A0A1E7FUY2"/>
<gene>
    <name evidence="2" type="ORF">FRACYDRAFT_267100</name>
</gene>
<dbReference type="EMBL" id="KV784353">
    <property type="protein sequence ID" value="OEU21970.1"/>
    <property type="molecule type" value="Genomic_DNA"/>
</dbReference>
<name>A0A1E7FUY2_9STRA</name>
<dbReference type="AlphaFoldDB" id="A0A1E7FUY2"/>
<accession>A0A1E7FUY2</accession>